<keyword evidence="8" id="KW-1185">Reference proteome</keyword>
<dbReference type="Pfam" id="PF00196">
    <property type="entry name" value="GerE"/>
    <property type="match status" value="1"/>
</dbReference>
<dbReference type="SUPFAM" id="SSF46894">
    <property type="entry name" value="C-terminal effector domain of the bipartite response regulators"/>
    <property type="match status" value="1"/>
</dbReference>
<dbReference type="GO" id="GO:0005524">
    <property type="term" value="F:ATP binding"/>
    <property type="evidence" value="ECO:0007669"/>
    <property type="project" value="UniProtKB-KW"/>
</dbReference>
<evidence type="ECO:0000256" key="2">
    <source>
        <dbReference type="ARBA" id="ARBA00022840"/>
    </source>
</evidence>
<dbReference type="InterPro" id="IPR036388">
    <property type="entry name" value="WH-like_DNA-bd_sf"/>
</dbReference>
<evidence type="ECO:0000256" key="3">
    <source>
        <dbReference type="SAM" id="MobiDB-lite"/>
    </source>
</evidence>
<evidence type="ECO:0000256" key="1">
    <source>
        <dbReference type="ARBA" id="ARBA00022741"/>
    </source>
</evidence>
<dbReference type="InterPro" id="IPR016032">
    <property type="entry name" value="Sig_transdc_resp-reg_C-effctor"/>
</dbReference>
<reference evidence="5 8" key="2">
    <citation type="submission" date="2020-08" db="EMBL/GenBank/DDBJ databases">
        <title>Genomic Encyclopedia of Type Strains, Phase III (KMG-III): the genomes of soil and plant-associated and newly described type strains.</title>
        <authorList>
            <person name="Whitman W."/>
        </authorList>
    </citation>
    <scope>NUCLEOTIDE SEQUENCE [LARGE SCALE GENOMIC DNA]</scope>
    <source>
        <strain evidence="5 8">CECT 3146</strain>
    </source>
</reference>
<organism evidence="6 7">
    <name type="scientific">Streptomyces spectabilis</name>
    <dbReference type="NCBI Taxonomy" id="68270"/>
    <lineage>
        <taxon>Bacteria</taxon>
        <taxon>Bacillati</taxon>
        <taxon>Actinomycetota</taxon>
        <taxon>Actinomycetes</taxon>
        <taxon>Kitasatosporales</taxon>
        <taxon>Streptomycetaceae</taxon>
        <taxon>Streptomyces</taxon>
    </lineage>
</organism>
<dbReference type="KEGG" id="sspb:CP982_40365"/>
<dbReference type="SUPFAM" id="SSF52540">
    <property type="entry name" value="P-loop containing nucleoside triphosphate hydrolases"/>
    <property type="match status" value="1"/>
</dbReference>
<dbReference type="InterPro" id="IPR011990">
    <property type="entry name" value="TPR-like_helical_dom_sf"/>
</dbReference>
<dbReference type="CDD" id="cd06170">
    <property type="entry name" value="LuxR_C_like"/>
    <property type="match status" value="1"/>
</dbReference>
<dbReference type="InterPro" id="IPR041664">
    <property type="entry name" value="AAA_16"/>
</dbReference>
<dbReference type="GO" id="GO:0006355">
    <property type="term" value="P:regulation of DNA-templated transcription"/>
    <property type="evidence" value="ECO:0007669"/>
    <property type="project" value="InterPro"/>
</dbReference>
<dbReference type="SMART" id="SM00421">
    <property type="entry name" value="HTH_LUXR"/>
    <property type="match status" value="1"/>
</dbReference>
<dbReference type="Pfam" id="PF13191">
    <property type="entry name" value="AAA_16"/>
    <property type="match status" value="1"/>
</dbReference>
<dbReference type="EMBL" id="CP023690">
    <property type="protein sequence ID" value="QEV64176.1"/>
    <property type="molecule type" value="Genomic_DNA"/>
</dbReference>
<dbReference type="PROSITE" id="PS50043">
    <property type="entry name" value="HTH_LUXR_2"/>
    <property type="match status" value="1"/>
</dbReference>
<dbReference type="Proteomes" id="UP000549009">
    <property type="component" value="Unassembled WGS sequence"/>
</dbReference>
<dbReference type="AlphaFoldDB" id="A0A5P2XNT6"/>
<dbReference type="GO" id="GO:0004016">
    <property type="term" value="F:adenylate cyclase activity"/>
    <property type="evidence" value="ECO:0007669"/>
    <property type="project" value="TreeGrafter"/>
</dbReference>
<protein>
    <submittedName>
        <fullName evidence="5">DNA-binding CsgD family transcriptional regulator</fullName>
    </submittedName>
    <submittedName>
        <fullName evidence="6">Helix-turn-helix transcriptional regulator</fullName>
    </submittedName>
</protein>
<dbReference type="PANTHER" id="PTHR16305">
    <property type="entry name" value="TESTICULAR SOLUBLE ADENYLYL CYCLASE"/>
    <property type="match status" value="1"/>
</dbReference>
<feature type="region of interest" description="Disordered" evidence="3">
    <location>
        <begin position="823"/>
        <end position="844"/>
    </location>
</feature>
<keyword evidence="1" id="KW-0547">Nucleotide-binding</keyword>
<evidence type="ECO:0000313" key="5">
    <source>
        <dbReference type="EMBL" id="MBB5102431.1"/>
    </source>
</evidence>
<dbReference type="Proteomes" id="UP000326505">
    <property type="component" value="Chromosome"/>
</dbReference>
<dbReference type="OrthoDB" id="7053960at2"/>
<evidence type="ECO:0000313" key="8">
    <source>
        <dbReference type="Proteomes" id="UP000549009"/>
    </source>
</evidence>
<feature type="compositionally biased region" description="Basic and acidic residues" evidence="3">
    <location>
        <begin position="823"/>
        <end position="832"/>
    </location>
</feature>
<dbReference type="Gene3D" id="1.10.10.10">
    <property type="entry name" value="Winged helix-like DNA-binding domain superfamily/Winged helix DNA-binding domain"/>
    <property type="match status" value="1"/>
</dbReference>
<dbReference type="GO" id="GO:0003677">
    <property type="term" value="F:DNA binding"/>
    <property type="evidence" value="ECO:0007669"/>
    <property type="project" value="UniProtKB-KW"/>
</dbReference>
<dbReference type="EMBL" id="JACHJD010000002">
    <property type="protein sequence ID" value="MBB5102431.1"/>
    <property type="molecule type" value="Genomic_DNA"/>
</dbReference>
<dbReference type="InterPro" id="IPR000792">
    <property type="entry name" value="Tscrpt_reg_LuxR_C"/>
</dbReference>
<proteinExistence type="predicted"/>
<keyword evidence="2" id="KW-0067">ATP-binding</keyword>
<gene>
    <name evidence="6" type="ORF">CP982_40365</name>
    <name evidence="5" type="ORF">FHS40_001484</name>
</gene>
<dbReference type="GO" id="GO:0005737">
    <property type="term" value="C:cytoplasm"/>
    <property type="evidence" value="ECO:0007669"/>
    <property type="project" value="TreeGrafter"/>
</dbReference>
<evidence type="ECO:0000313" key="7">
    <source>
        <dbReference type="Proteomes" id="UP000326505"/>
    </source>
</evidence>
<accession>A0A5P2XNT6</accession>
<keyword evidence="5" id="KW-0238">DNA-binding</keyword>
<name>A0A5P2XNT6_STRST</name>
<dbReference type="PANTHER" id="PTHR16305:SF35">
    <property type="entry name" value="TRANSCRIPTIONAL ACTIVATOR DOMAIN"/>
    <property type="match status" value="1"/>
</dbReference>
<dbReference type="InterPro" id="IPR027417">
    <property type="entry name" value="P-loop_NTPase"/>
</dbReference>
<evidence type="ECO:0000259" key="4">
    <source>
        <dbReference type="PROSITE" id="PS50043"/>
    </source>
</evidence>
<dbReference type="PRINTS" id="PR00038">
    <property type="entry name" value="HTHLUXR"/>
</dbReference>
<feature type="domain" description="HTH luxR-type" evidence="4">
    <location>
        <begin position="834"/>
        <end position="899"/>
    </location>
</feature>
<reference evidence="6 7" key="1">
    <citation type="submission" date="2017-09" db="EMBL/GenBank/DDBJ databases">
        <authorList>
            <person name="Lee N."/>
            <person name="Cho B.-K."/>
        </authorList>
    </citation>
    <scope>NUCLEOTIDE SEQUENCE [LARGE SCALE GENOMIC DNA]</scope>
    <source>
        <strain evidence="6 7">ATCC 27465</strain>
    </source>
</reference>
<sequence length="905" mass="95255">MNVHGRHYEKAAFARVLREAREGTGAALVLWGDPGIGKTALLEHAAATATGFTTLACRGTRTAAPLAFAALHTLLRPVADRIDALPAPQAAALRAALGRGGECPDRFLIGVATLTLLSELATEQPLLITVDDAQWLDEPTAACLAFVARRVPGEPIALFLAVGHEAPAPGGPGDGGTVLEIGGLDDTAAEAVVRDAAPDADGETVRRALRAAHGNPLALSEPPDVDAGPRGVGSRLRRAAVARVERLAAPTRTLLLVAAAEDRGDRHAVRAAAATLGVTEHAWQDALRSGLLHAEGDRVGFRAPLVRTVVYDHAPPAECRRVHRALADAVTGEDRAALGAWHRAAAAEGPDDAVAAQLEDCARQARRRGGHASAVRALCRAAELSAAPHDKGRRLALAARSAWEAGPAHTARDLLDQAERCATEEVVAGISGGLRGLIAHAHGDQESANRLLLRDLRAVADRGRAVELACVAVRAGWSAGSTDRQAEALRVLERLATDGDLPEAALLPALKQWWDTERETSAAASLTGEAVARLGAASWPLLPPAPLAVAWGEEAALADAHRARLGELRATDVTGALVRTAPHTAPLAIVRGHWARATADATEALRVAEETGADHAAAQCRLSLAWLAALRGDASAAAVLADRAVERAVPRGARDLTAAAYWIRGQAALFAGRDAEALQWLHRLTEPGHDAAHPTLALLAAPDTAEAALRTGARADARAALRTLRAWADRTGADWARAAADRTAALLTADRGDAEALFRRALDASEAARRPFDHARTRLLYGTWLCRARRRTDARAQLADAAETFRRLGAAPLLERTLAAQERAGERIHRPDPAPPGEPALTPRERHVARLAAEGLTDREIAAQLLLSPRTVHRHVADVLAKSGVAARAELARVDLDEGPGPKPR</sequence>
<dbReference type="SUPFAM" id="SSF48452">
    <property type="entry name" value="TPR-like"/>
    <property type="match status" value="1"/>
</dbReference>
<evidence type="ECO:0000313" key="6">
    <source>
        <dbReference type="EMBL" id="QEV64176.1"/>
    </source>
</evidence>
<dbReference type="RefSeq" id="WP_150515034.1">
    <property type="nucleotide sequence ID" value="NZ_BMSQ01000010.1"/>
</dbReference>